<dbReference type="AlphaFoldDB" id="A0A1R1PTB7"/>
<feature type="compositionally biased region" description="Polar residues" evidence="11">
    <location>
        <begin position="1"/>
        <end position="10"/>
    </location>
</feature>
<dbReference type="Pfam" id="PF01424">
    <property type="entry name" value="R3H"/>
    <property type="match status" value="1"/>
</dbReference>
<accession>A0A1R1PTB7</accession>
<dbReference type="OrthoDB" id="6512771at2759"/>
<dbReference type="SMART" id="SM00438">
    <property type="entry name" value="ZnF_NFX"/>
    <property type="match status" value="9"/>
</dbReference>
<evidence type="ECO:0000256" key="7">
    <source>
        <dbReference type="ARBA" id="ARBA00023015"/>
    </source>
</evidence>
<evidence type="ECO:0000259" key="13">
    <source>
        <dbReference type="PROSITE" id="PS50089"/>
    </source>
</evidence>
<keyword evidence="5 10" id="KW-0863">Zinc-finger</keyword>
<feature type="region of interest" description="Disordered" evidence="11">
    <location>
        <begin position="161"/>
        <end position="195"/>
    </location>
</feature>
<dbReference type="PROSITE" id="PS51061">
    <property type="entry name" value="R3H"/>
    <property type="match status" value="1"/>
</dbReference>
<evidence type="ECO:0000256" key="1">
    <source>
        <dbReference type="ARBA" id="ARBA00004123"/>
    </source>
</evidence>
<dbReference type="GO" id="GO:0000981">
    <property type="term" value="F:DNA-binding transcription factor activity, RNA polymerase II-specific"/>
    <property type="evidence" value="ECO:0007669"/>
    <property type="project" value="TreeGrafter"/>
</dbReference>
<dbReference type="Pfam" id="PF01422">
    <property type="entry name" value="zf-NF-X1"/>
    <property type="match status" value="6"/>
</dbReference>
<dbReference type="InterPro" id="IPR036867">
    <property type="entry name" value="R3H_dom_sf"/>
</dbReference>
<dbReference type="InterPro" id="IPR000967">
    <property type="entry name" value="Znf_NFX1"/>
</dbReference>
<dbReference type="InterPro" id="IPR019787">
    <property type="entry name" value="Znf_PHD-finger"/>
</dbReference>
<feature type="region of interest" description="Disordered" evidence="11">
    <location>
        <begin position="226"/>
        <end position="294"/>
    </location>
</feature>
<keyword evidence="3" id="KW-0479">Metal-binding</keyword>
<dbReference type="PANTHER" id="PTHR12360:SF12">
    <property type="entry name" value="TRANSCRIPTIONAL REPRESSOR NF-X1"/>
    <property type="match status" value="1"/>
</dbReference>
<dbReference type="InterPro" id="IPR001841">
    <property type="entry name" value="Znf_RING"/>
</dbReference>
<dbReference type="PROSITE" id="PS01359">
    <property type="entry name" value="ZF_PHD_1"/>
    <property type="match status" value="1"/>
</dbReference>
<dbReference type="Gene3D" id="3.30.1370.50">
    <property type="entry name" value="R3H-like domain"/>
    <property type="match status" value="1"/>
</dbReference>
<evidence type="ECO:0000256" key="8">
    <source>
        <dbReference type="ARBA" id="ARBA00023163"/>
    </source>
</evidence>
<dbReference type="InterPro" id="IPR011011">
    <property type="entry name" value="Znf_FYVE_PHD"/>
</dbReference>
<comment type="subcellular location">
    <subcellularLocation>
        <location evidence="1">Nucleus</location>
    </subcellularLocation>
</comment>
<sequence length="1100" mass="122272">MATVADNQQLDPKGNENNNNNNNNNTPNTSSPVGRNNKSSRGGPRFNKQSTRRQDNQIRRIQEKSNENRRGTGVASSIAIPVASDDVMARMDSGARYTFMMENLDEGLSQIFDNTSATSLVKKVELVSTINGRSGGGSEERAVLKQGKEREINIKANTDADMVNVGKREQVGQNERRGRESRRGKENSRNVGGGVERKVREKEIYIETERNAGNEDRLKRLAANYQASGLTSKNEQKKDEAKQKQEDRNKEDRGRGGFGSRLSQEPGNRDQPKGSSEGKSVAASPGHGKVDNREMHSQLIKRLENERYECMICCEKVRRRQDIWSCDQCWGIFHLGCVSQWAIQSVAKEPERKWRCPGCQFKRLEVPARPVCFCGKHEWVNNSGQYRGRIPHACNQVCGKPLARCSHFCEQLCHPGRCPDCPKTEYLRQCYCGKMMSMSSCGEKKAASSGGQQVSALKSCGEVCGKLLGCMEHRCERVCHEGSCGDCTKQMVGQPCYCGAEQRTVSVHVGDKEVGYIMNKVEDSDRHTLVQHTGYYSCSNKCNVAFRCGLHSCESSCHSHQLAAPNKHESSEPIDLELCPFDISVITTCHCGQKSLAELGVVRNSCRDEVPACDSKCFKVLACGHKCSVNCHPGSCPPCTTLVSAYCRCGQKSFEMQCSQVKAEIEDSRVCTNVCTKLRTCKRHQCRVICCPGNRLDSVSKMKKTSSQQTREPQKHAELINQFHKCTLTCNKPLKCGRHKCQELCHLGPCTQCVSVSFEPLVCGCGMTRIDPPVPCGAVLPKCPYVCTQERTCGHHDLFPHDCHPASTPCPPCTKLVTKTCQCYRHQSVTSTPCHRSIVSCGLVCGKLLPCGSHSCERICHSDSDSCVSVSNGECKAVCGKLKSCGHPCPLPCHAPSRCPEGLECDFIVTRHCKCGNYEAQVPCHVGRPSHSSSSVKYLDCSELCKVLARNRALASAFEVDQNAQHLSGDLVNVQYHEYLVSFALSNKPFLLRVEAAVNEFICDSTKWCHWFIPMKQEMRHFLHLLAPYYNCTSASVDPEPKRAVCWTKRNISSSNLPIVPLSTALFDSTIFDPSHPKNPIYVPVPLEIYYLINYAQQEQ</sequence>
<dbReference type="CDD" id="cd06008">
    <property type="entry name" value="NF-X1-zinc-finger"/>
    <property type="match status" value="4"/>
</dbReference>
<evidence type="ECO:0000256" key="6">
    <source>
        <dbReference type="ARBA" id="ARBA00022833"/>
    </source>
</evidence>
<dbReference type="GO" id="GO:0000977">
    <property type="term" value="F:RNA polymerase II transcription regulatory region sequence-specific DNA binding"/>
    <property type="evidence" value="ECO:0007669"/>
    <property type="project" value="TreeGrafter"/>
</dbReference>
<protein>
    <submittedName>
        <fullName evidence="15">FKBP12-associated protein-like protein</fullName>
    </submittedName>
</protein>
<dbReference type="InterPro" id="IPR001374">
    <property type="entry name" value="R3H_dom"/>
</dbReference>
<gene>
    <name evidence="15" type="ORF">AX774_g2300</name>
</gene>
<dbReference type="PANTHER" id="PTHR12360">
    <property type="entry name" value="NUCLEAR TRANSCRIPTION FACTOR, X-BOX BINDING 1 NFX1"/>
    <property type="match status" value="1"/>
</dbReference>
<reference evidence="16" key="1">
    <citation type="submission" date="2017-01" db="EMBL/GenBank/DDBJ databases">
        <authorList>
            <person name="Wang Y."/>
            <person name="White M."/>
            <person name="Kvist S."/>
            <person name="Moncalvo J.-M."/>
        </authorList>
    </citation>
    <scope>NUCLEOTIDE SEQUENCE [LARGE SCALE GENOMIC DNA]</scope>
    <source>
        <strain evidence="16">COL-18-3</strain>
    </source>
</reference>
<dbReference type="SUPFAM" id="SSF57903">
    <property type="entry name" value="FYVE/PHD zinc finger"/>
    <property type="match status" value="1"/>
</dbReference>
<dbReference type="GO" id="GO:0008270">
    <property type="term" value="F:zinc ion binding"/>
    <property type="evidence" value="ECO:0007669"/>
    <property type="project" value="UniProtKB-KW"/>
</dbReference>
<dbReference type="InterPro" id="IPR019786">
    <property type="entry name" value="Zinc_finger_PHD-type_CS"/>
</dbReference>
<evidence type="ECO:0000259" key="14">
    <source>
        <dbReference type="PROSITE" id="PS51061"/>
    </source>
</evidence>
<keyword evidence="8" id="KW-0804">Transcription</keyword>
<keyword evidence="16" id="KW-1185">Reference proteome</keyword>
<dbReference type="CDD" id="cd16492">
    <property type="entry name" value="RING-CH-C4HC3_NFX1-like"/>
    <property type="match status" value="1"/>
</dbReference>
<keyword evidence="7" id="KW-0805">Transcription regulation</keyword>
<dbReference type="EMBL" id="LSSK01000240">
    <property type="protein sequence ID" value="OMH84184.1"/>
    <property type="molecule type" value="Genomic_DNA"/>
</dbReference>
<feature type="region of interest" description="Disordered" evidence="11">
    <location>
        <begin position="1"/>
        <end position="74"/>
    </location>
</feature>
<comment type="caution">
    <text evidence="15">The sequence shown here is derived from an EMBL/GenBank/DDBJ whole genome shotgun (WGS) entry which is preliminary data.</text>
</comment>
<dbReference type="Proteomes" id="UP000188320">
    <property type="component" value="Unassembled WGS sequence"/>
</dbReference>
<evidence type="ECO:0000256" key="4">
    <source>
        <dbReference type="ARBA" id="ARBA00022737"/>
    </source>
</evidence>
<feature type="compositionally biased region" description="Basic and acidic residues" evidence="11">
    <location>
        <begin position="234"/>
        <end position="255"/>
    </location>
</feature>
<dbReference type="PROSITE" id="PS50089">
    <property type="entry name" value="ZF_RING_2"/>
    <property type="match status" value="1"/>
</dbReference>
<feature type="domain" description="RING-type" evidence="13">
    <location>
        <begin position="310"/>
        <end position="360"/>
    </location>
</feature>
<feature type="compositionally biased region" description="Basic and acidic residues" evidence="11">
    <location>
        <begin position="52"/>
        <end position="70"/>
    </location>
</feature>
<evidence type="ECO:0000256" key="3">
    <source>
        <dbReference type="ARBA" id="ARBA00022723"/>
    </source>
</evidence>
<evidence type="ECO:0000256" key="5">
    <source>
        <dbReference type="ARBA" id="ARBA00022771"/>
    </source>
</evidence>
<evidence type="ECO:0000256" key="9">
    <source>
        <dbReference type="ARBA" id="ARBA00023242"/>
    </source>
</evidence>
<feature type="compositionally biased region" description="Basic and acidic residues" evidence="11">
    <location>
        <begin position="166"/>
        <end position="188"/>
    </location>
</feature>
<feature type="domain" description="PHD-type" evidence="12">
    <location>
        <begin position="307"/>
        <end position="362"/>
    </location>
</feature>
<evidence type="ECO:0000259" key="12">
    <source>
        <dbReference type="PROSITE" id="PS50016"/>
    </source>
</evidence>
<organism evidence="15 16">
    <name type="scientific">Zancudomyces culisetae</name>
    <name type="common">Gut fungus</name>
    <name type="synonym">Smittium culisetae</name>
    <dbReference type="NCBI Taxonomy" id="1213189"/>
    <lineage>
        <taxon>Eukaryota</taxon>
        <taxon>Fungi</taxon>
        <taxon>Fungi incertae sedis</taxon>
        <taxon>Zoopagomycota</taxon>
        <taxon>Kickxellomycotina</taxon>
        <taxon>Harpellomycetes</taxon>
        <taxon>Harpellales</taxon>
        <taxon>Legeriomycetaceae</taxon>
        <taxon>Zancudomyces</taxon>
    </lineage>
</organism>
<dbReference type="GO" id="GO:0000122">
    <property type="term" value="P:negative regulation of transcription by RNA polymerase II"/>
    <property type="evidence" value="ECO:0007669"/>
    <property type="project" value="TreeGrafter"/>
</dbReference>
<dbReference type="GO" id="GO:0005634">
    <property type="term" value="C:nucleus"/>
    <property type="evidence" value="ECO:0007669"/>
    <property type="project" value="UniProtKB-SubCell"/>
</dbReference>
<evidence type="ECO:0000256" key="11">
    <source>
        <dbReference type="SAM" id="MobiDB-lite"/>
    </source>
</evidence>
<feature type="domain" description="R3H" evidence="14">
    <location>
        <begin position="988"/>
        <end position="1051"/>
    </location>
</feature>
<evidence type="ECO:0000256" key="2">
    <source>
        <dbReference type="ARBA" id="ARBA00007269"/>
    </source>
</evidence>
<dbReference type="InterPro" id="IPR034078">
    <property type="entry name" value="NFX1_fam"/>
</dbReference>
<keyword evidence="9" id="KW-0539">Nucleus</keyword>
<evidence type="ECO:0000256" key="10">
    <source>
        <dbReference type="PROSITE-ProRule" id="PRU00175"/>
    </source>
</evidence>
<name>A0A1R1PTB7_ZANCU</name>
<feature type="compositionally biased region" description="Polar residues" evidence="11">
    <location>
        <begin position="26"/>
        <end position="40"/>
    </location>
</feature>
<dbReference type="PROSITE" id="PS50016">
    <property type="entry name" value="ZF_PHD_2"/>
    <property type="match status" value="1"/>
</dbReference>
<keyword evidence="6" id="KW-0862">Zinc</keyword>
<evidence type="ECO:0000313" key="16">
    <source>
        <dbReference type="Proteomes" id="UP000188320"/>
    </source>
</evidence>
<proteinExistence type="inferred from homology"/>
<comment type="similarity">
    <text evidence="2">Belongs to the NFX1 family.</text>
</comment>
<feature type="compositionally biased region" description="Low complexity" evidence="11">
    <location>
        <begin position="15"/>
        <end position="25"/>
    </location>
</feature>
<keyword evidence="4" id="KW-0677">Repeat</keyword>
<evidence type="ECO:0000313" key="15">
    <source>
        <dbReference type="EMBL" id="OMH84184.1"/>
    </source>
</evidence>
<dbReference type="SUPFAM" id="SSF82708">
    <property type="entry name" value="R3H domain"/>
    <property type="match status" value="1"/>
</dbReference>